<feature type="compositionally biased region" description="Acidic residues" evidence="1">
    <location>
        <begin position="182"/>
        <end position="195"/>
    </location>
</feature>
<organism evidence="2 3">
    <name type="scientific">Curvularia clavata</name>
    <dbReference type="NCBI Taxonomy" id="95742"/>
    <lineage>
        <taxon>Eukaryota</taxon>
        <taxon>Fungi</taxon>
        <taxon>Dikarya</taxon>
        <taxon>Ascomycota</taxon>
        <taxon>Pezizomycotina</taxon>
        <taxon>Dothideomycetes</taxon>
        <taxon>Pleosporomycetidae</taxon>
        <taxon>Pleosporales</taxon>
        <taxon>Pleosporineae</taxon>
        <taxon>Pleosporaceae</taxon>
        <taxon>Curvularia</taxon>
    </lineage>
</organism>
<accession>A0A9Q8ZL69</accession>
<dbReference type="Proteomes" id="UP001056012">
    <property type="component" value="Chromosome 7"/>
</dbReference>
<dbReference type="GO" id="GO:0000492">
    <property type="term" value="P:box C/D snoRNP assembly"/>
    <property type="evidence" value="ECO:0007669"/>
    <property type="project" value="InterPro"/>
</dbReference>
<dbReference type="Pfam" id="PF15370">
    <property type="entry name" value="NOPCHAP1"/>
    <property type="match status" value="1"/>
</dbReference>
<feature type="compositionally biased region" description="Basic and acidic residues" evidence="1">
    <location>
        <begin position="84"/>
        <end position="94"/>
    </location>
</feature>
<feature type="compositionally biased region" description="Low complexity" evidence="1">
    <location>
        <begin position="19"/>
        <end position="32"/>
    </location>
</feature>
<gene>
    <name evidence="2" type="ORF">yc1106_09342</name>
</gene>
<dbReference type="OrthoDB" id="1112980at2759"/>
<feature type="compositionally biased region" description="Acidic residues" evidence="1">
    <location>
        <begin position="62"/>
        <end position="83"/>
    </location>
</feature>
<dbReference type="EMBL" id="CP089280">
    <property type="protein sequence ID" value="USP82068.1"/>
    <property type="molecule type" value="Genomic_DNA"/>
</dbReference>
<proteinExistence type="predicted"/>
<evidence type="ECO:0000313" key="3">
    <source>
        <dbReference type="Proteomes" id="UP001056012"/>
    </source>
</evidence>
<evidence type="ECO:0000313" key="2">
    <source>
        <dbReference type="EMBL" id="USP82068.1"/>
    </source>
</evidence>
<evidence type="ECO:0000256" key="1">
    <source>
        <dbReference type="SAM" id="MobiDB-lite"/>
    </source>
</evidence>
<sequence>MSPYTHDSVPHRSKRPRFSNEPSSPPSTSSQSALACKNTADDASMKPSDYGTSDTDSILSESSEEPSSDESSSEEEDEDDEGKDTEMQLDEAKGTDGVVNLRANRGKKPIMKLSKEEMGPDIRDFLKDFLPRLKAANEELEAHKRAGTLKRMDAEDQEEGEPYIEMNLGLGVLEEKNPNADSDAEDASDAEDDGTEKDVLGKLMGREKKHDPAGIEVLPNTTSS</sequence>
<name>A0A9Q8ZL69_CURCL</name>
<feature type="compositionally biased region" description="Basic and acidic residues" evidence="1">
    <location>
        <begin position="196"/>
        <end position="213"/>
    </location>
</feature>
<feature type="region of interest" description="Disordered" evidence="1">
    <location>
        <begin position="170"/>
        <end position="224"/>
    </location>
</feature>
<dbReference type="InterPro" id="IPR027921">
    <property type="entry name" value="NOPCHAP1"/>
</dbReference>
<dbReference type="VEuPathDB" id="FungiDB:yc1106_09342"/>
<keyword evidence="3" id="KW-1185">Reference proteome</keyword>
<reference evidence="2" key="1">
    <citation type="submission" date="2021-12" db="EMBL/GenBank/DDBJ databases">
        <title>Curvularia clavata genome.</title>
        <authorList>
            <person name="Cao Y."/>
        </authorList>
    </citation>
    <scope>NUCLEOTIDE SEQUENCE</scope>
    <source>
        <strain evidence="2">Yc1106</strain>
    </source>
</reference>
<feature type="region of interest" description="Disordered" evidence="1">
    <location>
        <begin position="1"/>
        <end position="115"/>
    </location>
</feature>
<dbReference type="PANTHER" id="PTHR38489">
    <property type="entry name" value="HISTONE CHAPERONE DOMAIN-CONTAINING PROTEIN"/>
    <property type="match status" value="1"/>
</dbReference>
<dbReference type="AlphaFoldDB" id="A0A9Q8ZL69"/>
<protein>
    <submittedName>
        <fullName evidence="2">Uncharacterized protein</fullName>
    </submittedName>
</protein>
<dbReference type="PANTHER" id="PTHR38489:SF1">
    <property type="entry name" value="HISTONE CHAPERONE DOMAIN-CONTAINING PROTEIN"/>
    <property type="match status" value="1"/>
</dbReference>